<evidence type="ECO:0000259" key="11">
    <source>
        <dbReference type="Pfam" id="PF07730"/>
    </source>
</evidence>
<gene>
    <name evidence="12" type="ORF">WB403_38655</name>
</gene>
<keyword evidence="6 12" id="KW-0418">Kinase</keyword>
<dbReference type="InterPro" id="IPR036890">
    <property type="entry name" value="HATPase_C_sf"/>
</dbReference>
<dbReference type="InterPro" id="IPR011712">
    <property type="entry name" value="Sig_transdc_His_kin_sub3_dim/P"/>
</dbReference>
<feature type="compositionally biased region" description="Basic and acidic residues" evidence="9">
    <location>
        <begin position="261"/>
        <end position="337"/>
    </location>
</feature>
<dbReference type="PANTHER" id="PTHR24421:SF10">
    <property type="entry name" value="NITRATE_NITRITE SENSOR PROTEIN NARQ"/>
    <property type="match status" value="1"/>
</dbReference>
<feature type="region of interest" description="Disordered" evidence="9">
    <location>
        <begin position="261"/>
        <end position="344"/>
    </location>
</feature>
<feature type="transmembrane region" description="Helical" evidence="10">
    <location>
        <begin position="80"/>
        <end position="105"/>
    </location>
</feature>
<feature type="transmembrane region" description="Helical" evidence="10">
    <location>
        <begin position="57"/>
        <end position="74"/>
    </location>
</feature>
<dbReference type="InterPro" id="IPR050482">
    <property type="entry name" value="Sensor_HK_TwoCompSys"/>
</dbReference>
<evidence type="ECO:0000256" key="2">
    <source>
        <dbReference type="ARBA" id="ARBA00012438"/>
    </source>
</evidence>
<evidence type="ECO:0000256" key="10">
    <source>
        <dbReference type="SAM" id="Phobius"/>
    </source>
</evidence>
<keyword evidence="7" id="KW-0067">ATP-binding</keyword>
<keyword evidence="5" id="KW-0547">Nucleotide-binding</keyword>
<feature type="transmembrane region" description="Helical" evidence="10">
    <location>
        <begin position="147"/>
        <end position="167"/>
    </location>
</feature>
<comment type="caution">
    <text evidence="12">The sequence shown here is derived from an EMBL/GenBank/DDBJ whole genome shotgun (WGS) entry which is preliminary data.</text>
</comment>
<proteinExistence type="predicted"/>
<feature type="domain" description="Signal transduction histidine kinase subgroup 3 dimerisation and phosphoacceptor" evidence="11">
    <location>
        <begin position="202"/>
        <end position="266"/>
    </location>
</feature>
<dbReference type="EC" id="2.7.13.3" evidence="2"/>
<dbReference type="SUPFAM" id="SSF55874">
    <property type="entry name" value="ATPase domain of HSP90 chaperone/DNA topoisomerase II/histidine kinase"/>
    <property type="match status" value="1"/>
</dbReference>
<dbReference type="Pfam" id="PF07730">
    <property type="entry name" value="HisKA_3"/>
    <property type="match status" value="1"/>
</dbReference>
<keyword evidence="10" id="KW-1133">Transmembrane helix</keyword>
<name>A0ABU8GPE1_9ACTN</name>
<evidence type="ECO:0000256" key="5">
    <source>
        <dbReference type="ARBA" id="ARBA00022741"/>
    </source>
</evidence>
<keyword evidence="4" id="KW-0808">Transferase</keyword>
<evidence type="ECO:0000256" key="7">
    <source>
        <dbReference type="ARBA" id="ARBA00022840"/>
    </source>
</evidence>
<dbReference type="Gene3D" id="1.20.5.1930">
    <property type="match status" value="1"/>
</dbReference>
<keyword evidence="13" id="KW-1185">Reference proteome</keyword>
<dbReference type="GO" id="GO:0016301">
    <property type="term" value="F:kinase activity"/>
    <property type="evidence" value="ECO:0007669"/>
    <property type="project" value="UniProtKB-KW"/>
</dbReference>
<dbReference type="CDD" id="cd16917">
    <property type="entry name" value="HATPase_UhpB-NarQ-NarX-like"/>
    <property type="match status" value="1"/>
</dbReference>
<dbReference type="Gene3D" id="3.30.565.10">
    <property type="entry name" value="Histidine kinase-like ATPase, C-terminal domain"/>
    <property type="match status" value="1"/>
</dbReference>
<evidence type="ECO:0000313" key="13">
    <source>
        <dbReference type="Proteomes" id="UP001365781"/>
    </source>
</evidence>
<comment type="catalytic activity">
    <reaction evidence="1">
        <text>ATP + protein L-histidine = ADP + protein N-phospho-L-histidine.</text>
        <dbReference type="EC" id="2.7.13.3"/>
    </reaction>
</comment>
<reference evidence="12 13" key="1">
    <citation type="submission" date="2024-03" db="EMBL/GenBank/DDBJ databases">
        <title>First Report of Pectobacterium brasiliscabiei causing potato scab in china.</title>
        <authorList>
            <person name="Handique U."/>
        </authorList>
    </citation>
    <scope>NUCLEOTIDE SEQUENCE [LARGE SCALE GENOMIC DNA]</scope>
    <source>
        <strain evidence="12 13">ZRIMU1503</strain>
    </source>
</reference>
<keyword evidence="10" id="KW-0472">Membrane</keyword>
<dbReference type="RefSeq" id="WP_336541844.1">
    <property type="nucleotide sequence ID" value="NZ_JBBAYL010000027.1"/>
</dbReference>
<evidence type="ECO:0000256" key="9">
    <source>
        <dbReference type="SAM" id="MobiDB-lite"/>
    </source>
</evidence>
<protein>
    <recommendedName>
        <fullName evidence="2">histidine kinase</fullName>
        <ecNumber evidence="2">2.7.13.3</ecNumber>
    </recommendedName>
</protein>
<keyword evidence="10" id="KW-0812">Transmembrane</keyword>
<organism evidence="12 13">
    <name type="scientific">Streptomyces brasiliscabiei</name>
    <dbReference type="NCBI Taxonomy" id="2736302"/>
    <lineage>
        <taxon>Bacteria</taxon>
        <taxon>Bacillati</taxon>
        <taxon>Actinomycetota</taxon>
        <taxon>Actinomycetes</taxon>
        <taxon>Kitasatosporales</taxon>
        <taxon>Streptomycetaceae</taxon>
        <taxon>Streptomyces</taxon>
    </lineage>
</organism>
<evidence type="ECO:0000256" key="4">
    <source>
        <dbReference type="ARBA" id="ARBA00022679"/>
    </source>
</evidence>
<keyword evidence="8" id="KW-0902">Two-component regulatory system</keyword>
<evidence type="ECO:0000256" key="1">
    <source>
        <dbReference type="ARBA" id="ARBA00000085"/>
    </source>
</evidence>
<sequence length="631" mass="67254">MDEDVDKSVGEGVGEGVGEAKAARVSHWSGRRVAGEIVLGAVLVGLAGLSDAVAAGFGLRTFAVCAGVAVLGAARRSLPATVLVVSAATAGELLAAAPLLMCVSWSAGHRVVDPRRAVAAFGAAFVLHAALSVRGEITAADSLSLPVAGGLATGVFLVLSVGPALVARYRAQRRELLAVLRRHNEQLVREQAMVARQARLLERNRVARDMHDSLGHQLVLISVHAGALQVGPDLDERRRECVRILRDASVTAMEELREAVGVLHEDRPEDRPDDRRVDRPEDRPDDRRVDRHEDRPDDRHVDRHEDRPDDRHVDRHEDRPEDRTDDRHEDRRVDRHGNPSSRTIASLDDLVRSSRAAGAAVEVHRSGTARPLAPAADHTAYRIAQEGLTNAHKHAPGAPITVSLRYEPDALVVEVANGPVPAGVPDVPGPAAIGGGRGLGGLRERARLVGGMVHTGPGADGGFRVAGMLPYGTATSVGPDDDFVGQWGAGAVDDGGPAINRADPQGEFAATMSRRKNIAIGCAATAVVLVVGVLALGAWGMNALMDEGRKVSISPRLYESARIGDSEAALREELPEGDSVLTEGLEEQGPPTPEGATCRHFMSDDPDGVMSIYFRFCFRDGRLVDKQTFTD</sequence>
<evidence type="ECO:0000256" key="6">
    <source>
        <dbReference type="ARBA" id="ARBA00022777"/>
    </source>
</evidence>
<dbReference type="Proteomes" id="UP001365781">
    <property type="component" value="Unassembled WGS sequence"/>
</dbReference>
<feature type="transmembrane region" description="Helical" evidence="10">
    <location>
        <begin position="518"/>
        <end position="541"/>
    </location>
</feature>
<evidence type="ECO:0000256" key="3">
    <source>
        <dbReference type="ARBA" id="ARBA00022553"/>
    </source>
</evidence>
<keyword evidence="3" id="KW-0597">Phosphoprotein</keyword>
<dbReference type="EMBL" id="JBBAYM010000034">
    <property type="protein sequence ID" value="MEI5615059.1"/>
    <property type="molecule type" value="Genomic_DNA"/>
</dbReference>
<evidence type="ECO:0000256" key="8">
    <source>
        <dbReference type="ARBA" id="ARBA00023012"/>
    </source>
</evidence>
<dbReference type="PANTHER" id="PTHR24421">
    <property type="entry name" value="NITRATE/NITRITE SENSOR PROTEIN NARX-RELATED"/>
    <property type="match status" value="1"/>
</dbReference>
<evidence type="ECO:0000313" key="12">
    <source>
        <dbReference type="EMBL" id="MEI5615059.1"/>
    </source>
</evidence>
<accession>A0ABU8GPE1</accession>